<dbReference type="PROSITE" id="PS00330">
    <property type="entry name" value="HEMOLYSIN_CALCIUM"/>
    <property type="match status" value="9"/>
</dbReference>
<dbReference type="InterPro" id="IPR050557">
    <property type="entry name" value="RTX_toxin/Mannuronan_C5-epim"/>
</dbReference>
<dbReference type="InterPro" id="IPR011049">
    <property type="entry name" value="Serralysin-like_metalloprot_C"/>
</dbReference>
<dbReference type="Pfam" id="PF05345">
    <property type="entry name" value="He_PIG"/>
    <property type="match status" value="1"/>
</dbReference>
<dbReference type="InterPro" id="IPR006644">
    <property type="entry name" value="Cadg"/>
</dbReference>
<comment type="caution">
    <text evidence="4">The sequence shown here is derived from an EMBL/GenBank/DDBJ whole genome shotgun (WGS) entry which is preliminary data.</text>
</comment>
<gene>
    <name evidence="4" type="ORF">KEC16_16080</name>
</gene>
<dbReference type="Proteomes" id="UP000680714">
    <property type="component" value="Unassembled WGS sequence"/>
</dbReference>
<dbReference type="InterPro" id="IPR041690">
    <property type="entry name" value="Cadherin_5"/>
</dbReference>
<dbReference type="NCBIfam" id="NF012211">
    <property type="entry name" value="tand_rpt_95"/>
    <property type="match status" value="5"/>
</dbReference>
<dbReference type="Pfam" id="PF18815">
    <property type="entry name" value="AFP_2"/>
    <property type="match status" value="1"/>
</dbReference>
<comment type="subcellular location">
    <subcellularLocation>
        <location evidence="1">Secreted</location>
    </subcellularLocation>
</comment>
<dbReference type="InterPro" id="IPR018511">
    <property type="entry name" value="Hemolysin-typ_Ca-bd_CS"/>
</dbReference>
<dbReference type="PANTHER" id="PTHR38340:SF1">
    <property type="entry name" value="S-LAYER PROTEIN"/>
    <property type="match status" value="1"/>
</dbReference>
<dbReference type="RefSeq" id="WP_211550790.1">
    <property type="nucleotide sequence ID" value="NZ_JAGTUF010000019.1"/>
</dbReference>
<dbReference type="Pfam" id="PF17892">
    <property type="entry name" value="Cadherin_5"/>
    <property type="match status" value="3"/>
</dbReference>
<evidence type="ECO:0000259" key="3">
    <source>
        <dbReference type="SMART" id="SM00736"/>
    </source>
</evidence>
<dbReference type="SMART" id="SM00736">
    <property type="entry name" value="CADG"/>
    <property type="match status" value="1"/>
</dbReference>
<dbReference type="InterPro" id="IPR013783">
    <property type="entry name" value="Ig-like_fold"/>
</dbReference>
<evidence type="ECO:0000256" key="2">
    <source>
        <dbReference type="ARBA" id="ARBA00022525"/>
    </source>
</evidence>
<organism evidence="4 5">
    <name type="scientific">Magnetospirillum sulfuroxidans</name>
    <dbReference type="NCBI Taxonomy" id="611300"/>
    <lineage>
        <taxon>Bacteria</taxon>
        <taxon>Pseudomonadati</taxon>
        <taxon>Pseudomonadota</taxon>
        <taxon>Alphaproteobacteria</taxon>
        <taxon>Rhodospirillales</taxon>
        <taxon>Rhodospirillaceae</taxon>
        <taxon>Magnetospirillum</taxon>
    </lineage>
</organism>
<feature type="domain" description="Dystroglycan-type cadherin-like" evidence="3">
    <location>
        <begin position="686"/>
        <end position="793"/>
    </location>
</feature>
<name>A0ABS5IGD1_9PROT</name>
<dbReference type="Gene3D" id="2.160.20.160">
    <property type="match status" value="1"/>
</dbReference>
<dbReference type="PANTHER" id="PTHR38340">
    <property type="entry name" value="S-LAYER PROTEIN"/>
    <property type="match status" value="1"/>
</dbReference>
<dbReference type="Pfam" id="PF00353">
    <property type="entry name" value="HemolysinCabind"/>
    <property type="match status" value="11"/>
</dbReference>
<evidence type="ECO:0000313" key="4">
    <source>
        <dbReference type="EMBL" id="MBR9973242.1"/>
    </source>
</evidence>
<dbReference type="Gene3D" id="2.60.40.2810">
    <property type="match status" value="2"/>
</dbReference>
<keyword evidence="2" id="KW-0964">Secreted</keyword>
<reference evidence="4 5" key="1">
    <citation type="submission" date="2021-04" db="EMBL/GenBank/DDBJ databases">
        <title>Magnetospirillum sulfuroxidans sp. nov., a facultative chemolithoautotrophic sulfur-oxidizing alphaproteobacterium isolated from freshwater sediment and proposals for Paramagetospirillum gen. nov., and Magnetospirillaceae fam. nov.</title>
        <authorList>
            <person name="Koziaeva V."/>
            <person name="Geelhoed J.S."/>
            <person name="Sorokin D.Y."/>
            <person name="Grouzdev D.S."/>
        </authorList>
    </citation>
    <scope>NUCLEOTIDE SEQUENCE [LARGE SCALE GENOMIC DNA]</scope>
    <source>
        <strain evidence="4 5">J10</strain>
    </source>
</reference>
<dbReference type="SUPFAM" id="SSF51120">
    <property type="entry name" value="beta-Roll"/>
    <property type="match status" value="6"/>
</dbReference>
<proteinExistence type="predicted"/>
<evidence type="ECO:0000313" key="5">
    <source>
        <dbReference type="Proteomes" id="UP000680714"/>
    </source>
</evidence>
<dbReference type="PRINTS" id="PR00313">
    <property type="entry name" value="CABNDNGRPT"/>
</dbReference>
<evidence type="ECO:0000256" key="1">
    <source>
        <dbReference type="ARBA" id="ARBA00004613"/>
    </source>
</evidence>
<sequence>MVTDDGVATSATASLDVTAVEDEAVITATGGNGLESTSDAATVVTGSISATDADGAVSLEVVGQGEHGSVVLNADGTYTFTAADNNWSGSDSFTVRSTDANGGVTEQQVTVTVEAQADGVTIDAADAVIDLGNSTNDVITGTDAAETLVGGGGDDIVSGGAGADVIYGDAAGDAAGSYSVALDVDVTKLDGSESISAITISGVPEGASLSAGTDNGDGTWTLSADDLDGLTLTVTQVDADGFDLGITAQTRDGNDVTLDSDSLHVSFTGGVVDGNDTLSGGDGNDTIYGGGGDDTLAGNAGADTLVGGAGNDTFQLSGGADGVYGSGYQSGGNGAGLSGKNMNSDAFIGGEGTDTIVGTDGNDVVLSTGAGKVLVDGIEVISTGAGNDVVDLTSSAVTLGDVTIDGGAGNDALFGDDGNDTILGGEGNDTLGGGAGSDVLDGGAGNDVFRMGTSSGAYDGTWGAGTQARDVGDVSTDGTDDRVSVAGMGKLTDTIIGGDGIDTLQGTSGSDAIFLDRGEGGPVLSGVESINAGLGDDVVDLTSDRFQYGDVTVDGSYGNDIIWTSGGNDVLIGGVGDDTLNGGAGSDVVSGGTGNDTVIAVAGETAGDVYDGGADTDTLRVDLDGSQYTAELRSELLDFKDFMANPANAGKSFTFDSLDGLKVSNFEALTVKVDGVAVDLNSPPDVVEAAVVDQAATEDQAFTLDVSQFFTDADSAMGDSLTYSLTFLDADGNVIATPDWVEFDTTTGQLTGTPDNSDVGAFQIQVTATDESGATATTEPFTVSVADVDNEASITIIGGEGAESITDTATVVEGQIVASDADGGIVSFAVIAGGDHHGALTVNADGSFSFTAEDANWNGTDTFQVQLTDGEGNTYTQDLTITVDPTNDAPVVSMTTPLAAGTEDHAVIISKADLLANASDVDGDTLSATAISADHGTIVDNGDGTVTFTPEANYNGAVTLNYTVSDGNGGTASGSATLNLAAVNDGPTNSGAIDLGNGLEDQSVIISKADLLANASDVDGDTLSLASISADHGTIVDNGDGTITFTPTTDYYGEVNFTYTISDGQGGSTSGSATLDLADVSDNQGPIAVDDSRYDVTAQSADLAVDFGTTTSTSVTTSTTTTTTHDFSVDRLADLNPTTTTTINGDYSSGSLGSYATDSVKVTGNIDKSTNLYGGNDTLVVGGSTNGGDTIDAGDGNDTVKIGGSINASLSLGSGNDALQIGGTNNGGAVIDAGSGDDTVKIGSAINAAINLGDGNDVLDINGANNGGASIMAGSGDDSVYVGGAAGAKIDLGDGNDQLWVNGTLNGGASVIAGAGNDSVYVNGNADASVYLDTTSTSSVGGDDQLRVTGIVNGGVTLDGGAGNDYIDVTGTGNMGGSIVGGSGNDEIHLGGGLNGGAKIDAGSGNDFVEVKGSTMDGSLDGGSGTDALYLSGISYNQWANNTNQIQNHVSNFEYVKFSDGTIINSSGIKITDGSADSYFNTGTTTTTVTTTTYSTPVTISAALNDTDGSETLSAATVTGIPAGATVSLDGHVLTANADGSYTVDVSAGSATLTVSSTGSAPDLSAVSTSITTTEANGGDTTVTTVIGENSVSQDIVNDEAIATSDDAALTLKASDLLANDSDPDGGTLSIVGVGNAAHGAVTLNADGTITFTPEAGFEGEATFEYTVSDGQGGTSVATVTIDVTSDAEVTAPTMEVSTELSGNALTVTNMGNEEASYHSSYGYYILDDNGNPSSGQIIWGDVKDTVGSSFTVNGVNPERVGFFLIPDGDGLNSGKITDGESVSFRQDSHGNWQVIDSQGNALVGTSGANVVFDNAELNPGDTVAAVDNTDLIGNQNWEDITVGGDKDFDDANFNVQTGIYGSGTFESDVVTGTDNSNTLQGGTGHDTLYGLGGNDVIYGDNLAGAASGGHDTYVYAELDIDYGAPAAGETLTFQVSDLPAGVTLLVDGVEISAVNGVYNLTTDQLDTLQLKIPGSLSGTTIDLEVTATSHLGSQSASVSSSASLAVPTLSSDGNDYIDAGSGSDTVYGGGGNDYILGGSGNDKLFGEDGNDILSGGAGTDTLSGGAGNDTFMFSADGTSFYMGGDHYTTAADQGGANGSGGTGAVINIEGLNSTSDTFIGGDGNDTLQMTDGNDFIHISNVSSVERINAGAGNDVIDMNYSDGGAYNSFTLDGGSGNDTVFANNGDDYLMGGSGNDYMSGNAGADYLDGGTGNDTMYGGSGNDTLVGGAGDDKMFGGDGSDTFLFDFNSGHDTVDGGTGSSWTDTLDLSDAVGQTFVITTEGGDSWTIQVDGENHGTLDIGRNVDGEVHLNTANGETVVDFDNIEQIKW</sequence>
<dbReference type="Gene3D" id="2.60.40.3440">
    <property type="match status" value="2"/>
</dbReference>
<dbReference type="Gene3D" id="2.60.40.10">
    <property type="entry name" value="Immunoglobulins"/>
    <property type="match status" value="2"/>
</dbReference>
<accession>A0ABS5IGD1</accession>
<dbReference type="InterPro" id="IPR001343">
    <property type="entry name" value="Hemolysn_Ca-bd"/>
</dbReference>
<dbReference type="InterPro" id="IPR015919">
    <property type="entry name" value="Cadherin-like_sf"/>
</dbReference>
<dbReference type="EMBL" id="JAGTUF010000019">
    <property type="protein sequence ID" value="MBR9973242.1"/>
    <property type="molecule type" value="Genomic_DNA"/>
</dbReference>
<dbReference type="SUPFAM" id="SSF49313">
    <property type="entry name" value="Cadherin-like"/>
    <property type="match status" value="1"/>
</dbReference>
<dbReference type="InterPro" id="IPR049531">
    <property type="entry name" value="AFP_rpt"/>
</dbReference>
<dbReference type="Gene3D" id="2.150.10.10">
    <property type="entry name" value="Serralysin-like metalloprotease, C-terminal"/>
    <property type="match status" value="5"/>
</dbReference>
<dbReference type="Pfam" id="PF17963">
    <property type="entry name" value="Big_9"/>
    <property type="match status" value="2"/>
</dbReference>
<protein>
    <submittedName>
        <fullName evidence="4">Cadherin-like domain-containing protein</fullName>
    </submittedName>
</protein>
<keyword evidence="5" id="KW-1185">Reference proteome</keyword>